<dbReference type="EMBL" id="SMKR01000148">
    <property type="protein sequence ID" value="TDD17665.1"/>
    <property type="molecule type" value="Genomic_DNA"/>
</dbReference>
<keyword evidence="3" id="KW-0732">Signal</keyword>
<name>A0A4R4WNP5_9ACTN</name>
<feature type="signal peptide" evidence="3">
    <location>
        <begin position="1"/>
        <end position="19"/>
    </location>
</feature>
<evidence type="ECO:0008006" key="6">
    <source>
        <dbReference type="Google" id="ProtNLM"/>
    </source>
</evidence>
<sequence length="83" mass="8289">MGAVLLGLALMLAPTGAQAADPSPSPTLGSTASPNANPRGAQDEDPSDYRGATWVVIGVAVVVVLVAGGSFLVFRNRGRTPTG</sequence>
<keyword evidence="2" id="KW-1133">Transmembrane helix</keyword>
<dbReference type="AlphaFoldDB" id="A0A4R4WNP5"/>
<evidence type="ECO:0000313" key="4">
    <source>
        <dbReference type="EMBL" id="TDD17665.1"/>
    </source>
</evidence>
<feature type="compositionally biased region" description="Polar residues" evidence="1">
    <location>
        <begin position="26"/>
        <end position="36"/>
    </location>
</feature>
<dbReference type="RefSeq" id="WP_132325311.1">
    <property type="nucleotide sequence ID" value="NZ_SMKR01000148.1"/>
</dbReference>
<evidence type="ECO:0000313" key="5">
    <source>
        <dbReference type="Proteomes" id="UP000295172"/>
    </source>
</evidence>
<reference evidence="4 5" key="1">
    <citation type="submission" date="2019-02" db="EMBL/GenBank/DDBJ databases">
        <title>Draft genome sequences of novel Actinobacteria.</title>
        <authorList>
            <person name="Sahin N."/>
            <person name="Ay H."/>
            <person name="Saygin H."/>
        </authorList>
    </citation>
    <scope>NUCLEOTIDE SEQUENCE [LARGE SCALE GENOMIC DNA]</scope>
    <source>
        <strain evidence="4 5">16K104</strain>
    </source>
</reference>
<accession>A0A4R4WNP5</accession>
<organism evidence="4 5">
    <name type="scientific">Kribbella turkmenica</name>
    <dbReference type="NCBI Taxonomy" id="2530375"/>
    <lineage>
        <taxon>Bacteria</taxon>
        <taxon>Bacillati</taxon>
        <taxon>Actinomycetota</taxon>
        <taxon>Actinomycetes</taxon>
        <taxon>Propionibacteriales</taxon>
        <taxon>Kribbellaceae</taxon>
        <taxon>Kribbella</taxon>
    </lineage>
</organism>
<feature type="region of interest" description="Disordered" evidence="1">
    <location>
        <begin position="16"/>
        <end position="47"/>
    </location>
</feature>
<keyword evidence="5" id="KW-1185">Reference proteome</keyword>
<evidence type="ECO:0000256" key="1">
    <source>
        <dbReference type="SAM" id="MobiDB-lite"/>
    </source>
</evidence>
<proteinExistence type="predicted"/>
<keyword evidence="2" id="KW-0812">Transmembrane</keyword>
<feature type="transmembrane region" description="Helical" evidence="2">
    <location>
        <begin position="52"/>
        <end position="74"/>
    </location>
</feature>
<comment type="caution">
    <text evidence="4">The sequence shown here is derived from an EMBL/GenBank/DDBJ whole genome shotgun (WGS) entry which is preliminary data.</text>
</comment>
<protein>
    <recommendedName>
        <fullName evidence="6">LPXTG cell wall anchor domain-containing protein</fullName>
    </recommendedName>
</protein>
<dbReference type="Proteomes" id="UP000295172">
    <property type="component" value="Unassembled WGS sequence"/>
</dbReference>
<evidence type="ECO:0000256" key="2">
    <source>
        <dbReference type="SAM" id="Phobius"/>
    </source>
</evidence>
<gene>
    <name evidence="4" type="ORF">E1218_27445</name>
</gene>
<keyword evidence="2" id="KW-0472">Membrane</keyword>
<evidence type="ECO:0000256" key="3">
    <source>
        <dbReference type="SAM" id="SignalP"/>
    </source>
</evidence>
<feature type="chain" id="PRO_5020990140" description="LPXTG cell wall anchor domain-containing protein" evidence="3">
    <location>
        <begin position="20"/>
        <end position="83"/>
    </location>
</feature>